<organism evidence="2 3">
    <name type="scientific">Candidatus Uhrbacteria bacterium GW2011_GWC2_41_11</name>
    <dbReference type="NCBI Taxonomy" id="1618985"/>
    <lineage>
        <taxon>Bacteria</taxon>
        <taxon>Candidatus Uhriibacteriota</taxon>
    </lineage>
</organism>
<protein>
    <recommendedName>
        <fullName evidence="1">Polymerase nucleotidyl transferase domain-containing protein</fullName>
    </recommendedName>
</protein>
<dbReference type="InterPro" id="IPR043519">
    <property type="entry name" value="NT_sf"/>
</dbReference>
<evidence type="ECO:0000313" key="2">
    <source>
        <dbReference type="EMBL" id="KKR86938.1"/>
    </source>
</evidence>
<evidence type="ECO:0000313" key="3">
    <source>
        <dbReference type="Proteomes" id="UP000034616"/>
    </source>
</evidence>
<feature type="domain" description="Polymerase nucleotidyl transferase" evidence="1">
    <location>
        <begin position="79"/>
        <end position="130"/>
    </location>
</feature>
<dbReference type="CDD" id="cd05403">
    <property type="entry name" value="NT_KNTase_like"/>
    <property type="match status" value="1"/>
</dbReference>
<dbReference type="InterPro" id="IPR002934">
    <property type="entry name" value="Polymerase_NTP_transf_dom"/>
</dbReference>
<dbReference type="GO" id="GO:0016779">
    <property type="term" value="F:nucleotidyltransferase activity"/>
    <property type="evidence" value="ECO:0007669"/>
    <property type="project" value="InterPro"/>
</dbReference>
<dbReference type="Gene3D" id="3.30.460.10">
    <property type="entry name" value="Beta Polymerase, domain 2"/>
    <property type="match status" value="1"/>
</dbReference>
<gene>
    <name evidence="2" type="ORF">UU35_C0007G0084</name>
</gene>
<sequence length="442" mass="51208">MSDKAKSVEFEFFGVKDPKKESTEQARKNIEGMGEDVIMGKISVLESAERMGALVRDSLKHIADEFATRLHIDPSELPFSLFIFGSPARDLMLPGSDIDIGLIFKDDCPVYIKEELKQKIRALPFEVDIAKWHSLDAVKKENCPHMIEYTNAIEARFIVGNNDIAEKHRDLIEKQDSRQDKERRFITVYNLFHKYNYPTKKTKFGQDLKYDFGATRDIIFLDWFLAIEKEKASISQEKPAAFVCLDTLLQDGVVSPEEQKRVQNAIELILLTKITLWRENEKTKDEHLLYLSDSSLEHCYHVIEGTLKKQGIKSLDEFMYVYANAKASIHELVEKLYKNVASRHQESVDLWEMAKAKTSLDEDVLDALKNPGWNELVPFAVRSTSPEILHYIVKRFSNTPGLEYILRIISENFYITDEIKKDLLVSKLDKKFKAKFEEDFKY</sequence>
<proteinExistence type="predicted"/>
<name>A0A0G0UDA3_9BACT</name>
<accession>A0A0G0UDA3</accession>
<evidence type="ECO:0000259" key="1">
    <source>
        <dbReference type="Pfam" id="PF01909"/>
    </source>
</evidence>
<comment type="caution">
    <text evidence="2">The sequence shown here is derived from an EMBL/GenBank/DDBJ whole genome shotgun (WGS) entry which is preliminary data.</text>
</comment>
<dbReference type="Pfam" id="PF01909">
    <property type="entry name" value="NTP_transf_2"/>
    <property type="match status" value="1"/>
</dbReference>
<reference evidence="2 3" key="1">
    <citation type="journal article" date="2015" name="Nature">
        <title>rRNA introns, odd ribosomes, and small enigmatic genomes across a large radiation of phyla.</title>
        <authorList>
            <person name="Brown C.T."/>
            <person name="Hug L.A."/>
            <person name="Thomas B.C."/>
            <person name="Sharon I."/>
            <person name="Castelle C.J."/>
            <person name="Singh A."/>
            <person name="Wilkins M.J."/>
            <person name="Williams K.H."/>
            <person name="Banfield J.F."/>
        </authorList>
    </citation>
    <scope>NUCLEOTIDE SEQUENCE [LARGE SCALE GENOMIC DNA]</scope>
</reference>
<dbReference type="EMBL" id="LCAH01000007">
    <property type="protein sequence ID" value="KKR86938.1"/>
    <property type="molecule type" value="Genomic_DNA"/>
</dbReference>
<dbReference type="SUPFAM" id="SSF81301">
    <property type="entry name" value="Nucleotidyltransferase"/>
    <property type="match status" value="1"/>
</dbReference>
<dbReference type="AlphaFoldDB" id="A0A0G0UDA3"/>
<dbReference type="Proteomes" id="UP000034616">
    <property type="component" value="Unassembled WGS sequence"/>
</dbReference>